<feature type="compositionally biased region" description="Acidic residues" evidence="2">
    <location>
        <begin position="37"/>
        <end position="48"/>
    </location>
</feature>
<dbReference type="PANTHER" id="PTHR13245:SF14">
    <property type="entry name" value="RRP15-LIKE PROTEIN"/>
    <property type="match status" value="1"/>
</dbReference>
<comment type="similarity">
    <text evidence="1">Belongs to the RRP15 family.</text>
</comment>
<accession>A0A165ADH8</accession>
<evidence type="ECO:0000256" key="1">
    <source>
        <dbReference type="ARBA" id="ARBA00007462"/>
    </source>
</evidence>
<feature type="region of interest" description="Disordered" evidence="2">
    <location>
        <begin position="1"/>
        <end position="182"/>
    </location>
</feature>
<proteinExistence type="inferred from homology"/>
<dbReference type="AlphaFoldDB" id="A0A165ADH8"/>
<dbReference type="RefSeq" id="XP_018185853.1">
    <property type="nucleotide sequence ID" value="XM_018333212.1"/>
</dbReference>
<dbReference type="InterPro" id="IPR012459">
    <property type="entry name" value="Rrp15"/>
</dbReference>
<evidence type="ECO:0000313" key="4">
    <source>
        <dbReference type="Proteomes" id="UP000076632"/>
    </source>
</evidence>
<dbReference type="InParanoid" id="A0A165ADH8"/>
<dbReference type="OMA" id="FVKQRFY"/>
<evidence type="ECO:0000256" key="2">
    <source>
        <dbReference type="SAM" id="MobiDB-lite"/>
    </source>
</evidence>
<dbReference type="GeneID" id="28898349"/>
<dbReference type="STRING" id="1328760.A0A165ADH8"/>
<dbReference type="Pfam" id="PF07890">
    <property type="entry name" value="Rrp15p"/>
    <property type="match status" value="1"/>
</dbReference>
<organism evidence="3 4">
    <name type="scientific">Xylona heveae (strain CBS 132557 / TC161)</name>
    <dbReference type="NCBI Taxonomy" id="1328760"/>
    <lineage>
        <taxon>Eukaryota</taxon>
        <taxon>Fungi</taxon>
        <taxon>Dikarya</taxon>
        <taxon>Ascomycota</taxon>
        <taxon>Pezizomycotina</taxon>
        <taxon>Xylonomycetes</taxon>
        <taxon>Xylonales</taxon>
        <taxon>Xylonaceae</taxon>
        <taxon>Xylona</taxon>
    </lineage>
</organism>
<reference evidence="3 4" key="1">
    <citation type="journal article" date="2016" name="Fungal Biol.">
        <title>The genome of Xylona heveae provides a window into fungal endophytism.</title>
        <authorList>
            <person name="Gazis R."/>
            <person name="Kuo A."/>
            <person name="Riley R."/>
            <person name="LaButti K."/>
            <person name="Lipzen A."/>
            <person name="Lin J."/>
            <person name="Amirebrahimi M."/>
            <person name="Hesse C.N."/>
            <person name="Spatafora J.W."/>
            <person name="Henrissat B."/>
            <person name="Hainaut M."/>
            <person name="Grigoriev I.V."/>
            <person name="Hibbett D.S."/>
        </authorList>
    </citation>
    <scope>NUCLEOTIDE SEQUENCE [LARGE SCALE GENOMIC DNA]</scope>
    <source>
        <strain evidence="3 4">TC161</strain>
    </source>
</reference>
<protein>
    <submittedName>
        <fullName evidence="3">Rrp15p-domain-containing protein</fullName>
    </submittedName>
</protein>
<dbReference type="GO" id="GO:0000470">
    <property type="term" value="P:maturation of LSU-rRNA"/>
    <property type="evidence" value="ECO:0007669"/>
    <property type="project" value="TreeGrafter"/>
</dbReference>
<dbReference type="Proteomes" id="UP000076632">
    <property type="component" value="Unassembled WGS sequence"/>
</dbReference>
<feature type="compositionally biased region" description="Acidic residues" evidence="2">
    <location>
        <begin position="57"/>
        <end position="99"/>
    </location>
</feature>
<keyword evidence="4" id="KW-1185">Reference proteome</keyword>
<dbReference type="PANTHER" id="PTHR13245">
    <property type="entry name" value="RRP15-LIKE PROTEIN"/>
    <property type="match status" value="1"/>
</dbReference>
<dbReference type="OrthoDB" id="20949at2759"/>
<name>A0A165ADH8_XYLHT</name>
<feature type="compositionally biased region" description="Basic and acidic residues" evidence="2">
    <location>
        <begin position="164"/>
        <end position="182"/>
    </location>
</feature>
<dbReference type="EMBL" id="KV407463">
    <property type="protein sequence ID" value="KZF20298.1"/>
    <property type="molecule type" value="Genomic_DNA"/>
</dbReference>
<dbReference type="GO" id="GO:0000460">
    <property type="term" value="P:maturation of 5.8S rRNA"/>
    <property type="evidence" value="ECO:0007669"/>
    <property type="project" value="TreeGrafter"/>
</dbReference>
<gene>
    <name evidence="3" type="ORF">L228DRAFT_249970</name>
</gene>
<dbReference type="GO" id="GO:0030687">
    <property type="term" value="C:preribosome, large subunit precursor"/>
    <property type="evidence" value="ECO:0007669"/>
    <property type="project" value="TreeGrafter"/>
</dbReference>
<sequence>MAPTAAYKKRKVDEGMKGRVTSRPSKKFKKQKRYESDSDDSEEEEPENTDFKPVTLEDSDDEVNDDAPADESDGADDAAGESEGDDESDAEEEGSESEASDASSDSESSRIQSKKRKRNDPEAFANSMTKILGSKLSTSKRADPVLARSRTAADAAHELSNSRLEAKAKHKMREEKKAQLDRGRVKDVLGLESAPAEGGEVSVAETIELERRLKKTAQRGVVKLFNAVRAAQVKAEEIAKQMQKDGTVGVAKREEKVNEMSRKGFLDLIASGGKKGLGADIEEAR</sequence>
<dbReference type="FunCoup" id="A0A165ADH8">
    <property type="interactions" value="323"/>
</dbReference>
<evidence type="ECO:0000313" key="3">
    <source>
        <dbReference type="EMBL" id="KZF20298.1"/>
    </source>
</evidence>